<keyword evidence="8 13" id="KW-0472">Membrane</keyword>
<feature type="transmembrane region" description="Helical" evidence="13">
    <location>
        <begin position="29"/>
        <end position="51"/>
    </location>
</feature>
<dbReference type="InterPro" id="IPR017452">
    <property type="entry name" value="GPCR_Rhodpsn_7TM"/>
</dbReference>
<evidence type="ECO:0000256" key="8">
    <source>
        <dbReference type="ARBA" id="ARBA00023136"/>
    </source>
</evidence>
<feature type="transmembrane region" description="Helical" evidence="13">
    <location>
        <begin position="63"/>
        <end position="84"/>
    </location>
</feature>
<comment type="subcellular location">
    <subcellularLocation>
        <location evidence="1">Cell membrane</location>
        <topology evidence="1">Multi-pass membrane protein</topology>
    </subcellularLocation>
</comment>
<dbReference type="PANTHER" id="PTHR26451:SF881">
    <property type="entry name" value="ODORANT RECEPTOR-RELATED"/>
    <property type="match status" value="1"/>
</dbReference>
<evidence type="ECO:0000256" key="12">
    <source>
        <dbReference type="ARBA" id="ARBA00023224"/>
    </source>
</evidence>
<dbReference type="SUPFAM" id="SSF81321">
    <property type="entry name" value="Family A G protein-coupled receptor-like"/>
    <property type="match status" value="1"/>
</dbReference>
<dbReference type="InterPro" id="IPR052921">
    <property type="entry name" value="GPCR1_Superfamily_Member"/>
</dbReference>
<feature type="domain" description="G-protein coupled receptors family 1 profile" evidence="14">
    <location>
        <begin position="43"/>
        <end position="293"/>
    </location>
</feature>
<dbReference type="RefSeq" id="XP_026851626.2">
    <property type="nucleotide sequence ID" value="XM_026995825.2"/>
</dbReference>
<dbReference type="GO" id="GO:0004930">
    <property type="term" value="F:G protein-coupled receptor activity"/>
    <property type="evidence" value="ECO:0007669"/>
    <property type="project" value="UniProtKB-KW"/>
</dbReference>
<dbReference type="InterPro" id="IPR000276">
    <property type="entry name" value="GPCR_Rhodpsn"/>
</dbReference>
<keyword evidence="16" id="KW-1185">Reference proteome</keyword>
<dbReference type="PRINTS" id="PR00245">
    <property type="entry name" value="OLFACTORYR"/>
</dbReference>
<name>A0AAY5F1P8_ELEEL</name>
<keyword evidence="3" id="KW-0716">Sensory transduction</keyword>
<keyword evidence="10" id="KW-0675">Receptor</keyword>
<evidence type="ECO:0000313" key="15">
    <source>
        <dbReference type="Ensembl" id="ENSEEEP00000062961.1"/>
    </source>
</evidence>
<keyword evidence="12" id="KW-0807">Transducer</keyword>
<dbReference type="GeneTree" id="ENSGT00940000163767"/>
<dbReference type="PRINTS" id="PR00237">
    <property type="entry name" value="GPCRRHODOPSN"/>
</dbReference>
<dbReference type="GO" id="GO:0005549">
    <property type="term" value="F:odorant binding"/>
    <property type="evidence" value="ECO:0007669"/>
    <property type="project" value="TreeGrafter"/>
</dbReference>
<dbReference type="PROSITE" id="PS50262">
    <property type="entry name" value="G_PROTEIN_RECEP_F1_2"/>
    <property type="match status" value="1"/>
</dbReference>
<dbReference type="Gene3D" id="1.20.1070.10">
    <property type="entry name" value="Rhodopsin 7-helix transmembrane proteins"/>
    <property type="match status" value="1"/>
</dbReference>
<evidence type="ECO:0000256" key="2">
    <source>
        <dbReference type="ARBA" id="ARBA00022475"/>
    </source>
</evidence>
<keyword evidence="4 13" id="KW-0812">Transmembrane</keyword>
<reference evidence="15" key="2">
    <citation type="submission" date="2025-08" db="UniProtKB">
        <authorList>
            <consortium name="Ensembl"/>
        </authorList>
    </citation>
    <scope>IDENTIFICATION</scope>
</reference>
<keyword evidence="2" id="KW-1003">Cell membrane</keyword>
<keyword evidence="7" id="KW-0297">G-protein coupled receptor</keyword>
<protein>
    <recommendedName>
        <fullName evidence="14">G-protein coupled receptors family 1 profile domain-containing protein</fullName>
    </recommendedName>
</protein>
<proteinExistence type="predicted"/>
<evidence type="ECO:0000256" key="6">
    <source>
        <dbReference type="ARBA" id="ARBA00022989"/>
    </source>
</evidence>
<evidence type="ECO:0000256" key="13">
    <source>
        <dbReference type="SAM" id="Phobius"/>
    </source>
</evidence>
<evidence type="ECO:0000256" key="11">
    <source>
        <dbReference type="ARBA" id="ARBA00023180"/>
    </source>
</evidence>
<sequence>MEAQFSNDTFSWSLQIAKIDVPPEAVYPVFFTGTLIYLFSVLCNGIILALILTQRSLHKPMFYIMFSLPLADVVGITTLLPRLLIDIVTQSNVVYYPTCVLQGFLLHLYAGSVLFVLAAIAFDRYIAICKPLRYHSIMTPFTVGGVIALAWGTDIALEVVLFALQASLPKCKTYIVNVFCDNMSLVRLSCGGDITVNNIYGLVLTGFMQVVSVGVQLLSYVQILKTCLSHTQSDSKIKAINTCSAQLITFGLFEIVSTSTILSYRFQNISPNAQKLCGIMIFTIPPVVNPIIYGMNTKDIRNAFFLVLKKIKVTVT</sequence>
<organism evidence="15 16">
    <name type="scientific">Electrophorus electricus</name>
    <name type="common">Electric eel</name>
    <name type="synonym">Gymnotus electricus</name>
    <dbReference type="NCBI Taxonomy" id="8005"/>
    <lineage>
        <taxon>Eukaryota</taxon>
        <taxon>Metazoa</taxon>
        <taxon>Chordata</taxon>
        <taxon>Craniata</taxon>
        <taxon>Vertebrata</taxon>
        <taxon>Euteleostomi</taxon>
        <taxon>Actinopterygii</taxon>
        <taxon>Neopterygii</taxon>
        <taxon>Teleostei</taxon>
        <taxon>Ostariophysi</taxon>
        <taxon>Gymnotiformes</taxon>
        <taxon>Gymnotoidei</taxon>
        <taxon>Gymnotidae</taxon>
        <taxon>Electrophorus</taxon>
    </lineage>
</organism>
<dbReference type="GO" id="GO:0004984">
    <property type="term" value="F:olfactory receptor activity"/>
    <property type="evidence" value="ECO:0007669"/>
    <property type="project" value="InterPro"/>
</dbReference>
<reference evidence="15" key="3">
    <citation type="submission" date="2025-09" db="UniProtKB">
        <authorList>
            <consortium name="Ensembl"/>
        </authorList>
    </citation>
    <scope>IDENTIFICATION</scope>
</reference>
<evidence type="ECO:0000256" key="1">
    <source>
        <dbReference type="ARBA" id="ARBA00004651"/>
    </source>
</evidence>
<evidence type="ECO:0000256" key="3">
    <source>
        <dbReference type="ARBA" id="ARBA00022606"/>
    </source>
</evidence>
<gene>
    <name evidence="15" type="primary">LOC113567731</name>
</gene>
<dbReference type="GeneID" id="113567731"/>
<evidence type="ECO:0000313" key="16">
    <source>
        <dbReference type="Proteomes" id="UP000314983"/>
    </source>
</evidence>
<feature type="transmembrane region" description="Helical" evidence="13">
    <location>
        <begin position="143"/>
        <end position="164"/>
    </location>
</feature>
<dbReference type="Ensembl" id="ENSEEET00000054955.1">
    <property type="protein sequence ID" value="ENSEEEP00000062961.1"/>
    <property type="gene ID" value="ENSEEEG00000028654.1"/>
</dbReference>
<keyword evidence="6 13" id="KW-1133">Transmembrane helix</keyword>
<evidence type="ECO:0000256" key="10">
    <source>
        <dbReference type="ARBA" id="ARBA00023170"/>
    </source>
</evidence>
<dbReference type="KEGG" id="eee:113567731"/>
<dbReference type="GO" id="GO:0005886">
    <property type="term" value="C:plasma membrane"/>
    <property type="evidence" value="ECO:0007669"/>
    <property type="project" value="UniProtKB-SubCell"/>
</dbReference>
<evidence type="ECO:0000259" key="14">
    <source>
        <dbReference type="PROSITE" id="PS50262"/>
    </source>
</evidence>
<evidence type="ECO:0000256" key="7">
    <source>
        <dbReference type="ARBA" id="ARBA00023040"/>
    </source>
</evidence>
<dbReference type="InterPro" id="IPR000725">
    <property type="entry name" value="Olfact_rcpt"/>
</dbReference>
<dbReference type="AlphaFoldDB" id="A0AAY5F1P8"/>
<evidence type="ECO:0000256" key="9">
    <source>
        <dbReference type="ARBA" id="ARBA00023157"/>
    </source>
</evidence>
<accession>A0AAY5F1P8</accession>
<keyword evidence="11" id="KW-0325">Glycoprotein</keyword>
<keyword evidence="5" id="KW-0552">Olfaction</keyword>
<reference evidence="15 16" key="1">
    <citation type="submission" date="2020-05" db="EMBL/GenBank/DDBJ databases">
        <title>Electrophorus electricus (electric eel) genome, fEleEle1, primary haplotype.</title>
        <authorList>
            <person name="Myers G."/>
            <person name="Meyer A."/>
            <person name="Fedrigo O."/>
            <person name="Formenti G."/>
            <person name="Rhie A."/>
            <person name="Tracey A."/>
            <person name="Sims Y."/>
            <person name="Jarvis E.D."/>
        </authorList>
    </citation>
    <scope>NUCLEOTIDE SEQUENCE [LARGE SCALE GENOMIC DNA]</scope>
</reference>
<keyword evidence="9" id="KW-1015">Disulfide bond</keyword>
<dbReference type="Proteomes" id="UP000314983">
    <property type="component" value="Chromosome 15"/>
</dbReference>
<feature type="transmembrane region" description="Helical" evidence="13">
    <location>
        <begin position="104"/>
        <end position="122"/>
    </location>
</feature>
<dbReference type="PANTHER" id="PTHR26451">
    <property type="entry name" value="G_PROTEIN_RECEP_F1_2 DOMAIN-CONTAINING PROTEIN"/>
    <property type="match status" value="1"/>
</dbReference>
<dbReference type="FunFam" id="1.20.1070.10:FF:000024">
    <property type="entry name" value="Olfactory receptor"/>
    <property type="match status" value="1"/>
</dbReference>
<evidence type="ECO:0000256" key="4">
    <source>
        <dbReference type="ARBA" id="ARBA00022692"/>
    </source>
</evidence>
<evidence type="ECO:0000256" key="5">
    <source>
        <dbReference type="ARBA" id="ARBA00022725"/>
    </source>
</evidence>
<dbReference type="Pfam" id="PF13853">
    <property type="entry name" value="7tm_4"/>
    <property type="match status" value="1"/>
</dbReference>